<dbReference type="EMBL" id="CP100390">
    <property type="protein sequence ID" value="UZE94391.1"/>
    <property type="molecule type" value="Genomic_DNA"/>
</dbReference>
<name>A0ABY6MX38_9ALTE</name>
<evidence type="ECO:0000313" key="2">
    <source>
        <dbReference type="Proteomes" id="UP001163739"/>
    </source>
</evidence>
<evidence type="ECO:0008006" key="3">
    <source>
        <dbReference type="Google" id="ProtNLM"/>
    </source>
</evidence>
<sequence>MANLHQLKELVNNFENKYRGQNLEKFKFVEPYQLGCGEFWPQVMTTHKGVYGIFHNDELLYIGKVSGKTRVLCHRMNDYFIIRDDFSYGGSKYNWTKEPTHFVAWGVPDESFFEASALEEFLIDKLQNDLPDNTRK</sequence>
<dbReference type="RefSeq" id="WP_265045886.1">
    <property type="nucleotide sequence ID" value="NZ_CP100390.1"/>
</dbReference>
<organism evidence="1 2">
    <name type="scientific">Alkalimarinus alittae</name>
    <dbReference type="NCBI Taxonomy" id="2961619"/>
    <lineage>
        <taxon>Bacteria</taxon>
        <taxon>Pseudomonadati</taxon>
        <taxon>Pseudomonadota</taxon>
        <taxon>Gammaproteobacteria</taxon>
        <taxon>Alteromonadales</taxon>
        <taxon>Alteromonadaceae</taxon>
        <taxon>Alkalimarinus</taxon>
    </lineage>
</organism>
<reference evidence="1" key="1">
    <citation type="submission" date="2022-06" db="EMBL/GenBank/DDBJ databases">
        <title>Alkalimarinus sp. nov., isolated from gut of a Alitta virens.</title>
        <authorList>
            <person name="Yang A.I."/>
            <person name="Shin N.-R."/>
        </authorList>
    </citation>
    <scope>NUCLEOTIDE SEQUENCE</scope>
    <source>
        <strain evidence="1">A2M4</strain>
    </source>
</reference>
<protein>
    <recommendedName>
        <fullName evidence="3">GIY-YIG domain-containing protein</fullName>
    </recommendedName>
</protein>
<evidence type="ECO:0000313" key="1">
    <source>
        <dbReference type="EMBL" id="UZE94391.1"/>
    </source>
</evidence>
<dbReference type="SUPFAM" id="SSF82771">
    <property type="entry name" value="GIY-YIG endonuclease"/>
    <property type="match status" value="1"/>
</dbReference>
<dbReference type="InterPro" id="IPR035901">
    <property type="entry name" value="GIY-YIG_endonuc_sf"/>
</dbReference>
<dbReference type="Proteomes" id="UP001163739">
    <property type="component" value="Chromosome"/>
</dbReference>
<keyword evidence="2" id="KW-1185">Reference proteome</keyword>
<accession>A0ABY6MX38</accession>
<proteinExistence type="predicted"/>
<gene>
    <name evidence="1" type="ORF">NKI27_09810</name>
</gene>